<feature type="transmembrane region" description="Helical" evidence="6">
    <location>
        <begin position="324"/>
        <end position="349"/>
    </location>
</feature>
<dbReference type="AlphaFoldDB" id="A0A1L3SQF1"/>
<feature type="transmembrane region" description="Helical" evidence="6">
    <location>
        <begin position="443"/>
        <end position="463"/>
    </location>
</feature>
<dbReference type="InterPro" id="IPR003838">
    <property type="entry name" value="ABC3_permease_C"/>
</dbReference>
<sequence length="799" mass="84475">MTGAVVAALVSHWRRNRLQLMTLVLGLAMATALWSGVQAINSEARASYDAAAATLAEGRFDQLVPRDGEMMPQQRFVALRRAGWLVSPVVEARLRIDNTTLRLIGVDPLTMPEGSAASAALGRTDLDGFVRADTLVAGPEAAVVLTANLANPVLTDPAVAPGTVLADIGVAQALLDRAGRISRLIVLPDQPLRQPPLDEIAPDLVLVRAQASSDVGRLTDSFHLNLTAFGFLSFAVGIFIVHGAIGLAFEQRRGMVRTLRALGVPIAGLIVLMLLELVVLAVLAGALGLVLGYWIAALLLPDVAATVRGLYGADVAGTLQIRPAWWLSGLAMALGGALMAAASAFWRLARMPILASAGGRAWALASGRTRVLQAAAAVLLLGAAGLLTIVGTGLAAGFALLAALLLGAALALPTCLAAILRLGEGLSGGPMAHWFWADTRQQLPGLGLALMALLLAMAANVGVSTMVSSFRLTFVGFLDQRLSAELYVDAEAVADRSALERFLDARADAVLPIMSVDATLAGLPAEIFGARVGDTYRDNWRFLDASPAVWDEVEEGRAVVINEQLSRRAGLQVGDMLALAPELSLPVAGVVGDYGNPIGQAIVGEALFRQTFPSVQPSRYGLRTDDAQGVRQALVETFDLSPARIIDQASLKAFSLSVFERTFSVTGALNVLTLAVAAFAILMSLLTLAALRLPQMAPVWAMGTTQRRLAVQEILRTLLLAAVTALLALPLGLALAWVLLAIVNVEAFGWRLPMYLFPVEYARLVLFALVAALVAALWPAWRLARMEPAALLRIFANER</sequence>
<evidence type="ECO:0000313" key="9">
    <source>
        <dbReference type="Proteomes" id="UP000182840"/>
    </source>
</evidence>
<feature type="transmembrane region" description="Helical" evidence="6">
    <location>
        <begin position="671"/>
        <end position="693"/>
    </location>
</feature>
<dbReference type="EMBL" id="CP018171">
    <property type="protein sequence ID" value="APH71618.1"/>
    <property type="molecule type" value="Genomic_DNA"/>
</dbReference>
<dbReference type="PANTHER" id="PTHR30287:SF2">
    <property type="entry name" value="BLL1001 PROTEIN"/>
    <property type="match status" value="1"/>
</dbReference>
<keyword evidence="2" id="KW-1003">Cell membrane</keyword>
<keyword evidence="5 6" id="KW-0472">Membrane</keyword>
<evidence type="ECO:0000256" key="5">
    <source>
        <dbReference type="ARBA" id="ARBA00023136"/>
    </source>
</evidence>
<feature type="transmembrane region" description="Helical" evidence="6">
    <location>
        <begin position="714"/>
        <end position="741"/>
    </location>
</feature>
<dbReference type="OrthoDB" id="343744at2"/>
<evidence type="ECO:0000256" key="3">
    <source>
        <dbReference type="ARBA" id="ARBA00022692"/>
    </source>
</evidence>
<feature type="transmembrane region" description="Helical" evidence="6">
    <location>
        <begin position="261"/>
        <end position="294"/>
    </location>
</feature>
<name>A0A1L3SQF1_9HYPH</name>
<keyword evidence="4 6" id="KW-1133">Transmembrane helix</keyword>
<comment type="subcellular location">
    <subcellularLocation>
        <location evidence="1">Cell membrane</location>
        <topology evidence="1">Multi-pass membrane protein</topology>
    </subcellularLocation>
</comment>
<dbReference type="RefSeq" id="WP_072603473.1">
    <property type="nucleotide sequence ID" value="NZ_CP018171.1"/>
</dbReference>
<evidence type="ECO:0000256" key="6">
    <source>
        <dbReference type="SAM" id="Phobius"/>
    </source>
</evidence>
<reference evidence="9" key="1">
    <citation type="submission" date="2016-11" db="EMBL/GenBank/DDBJ databases">
        <title>Mesorhizobium oceanicum sp. nov., isolated from deep seawater in South China Sea.</title>
        <authorList>
            <person name="Fu G.-Y."/>
        </authorList>
    </citation>
    <scope>NUCLEOTIDE SEQUENCE [LARGE SCALE GENOMIC DNA]</scope>
    <source>
        <strain evidence="9">B7</strain>
    </source>
</reference>
<organism evidence="8 9">
    <name type="scientific">Aquibium oceanicum</name>
    <dbReference type="NCBI Taxonomy" id="1670800"/>
    <lineage>
        <taxon>Bacteria</taxon>
        <taxon>Pseudomonadati</taxon>
        <taxon>Pseudomonadota</taxon>
        <taxon>Alphaproteobacteria</taxon>
        <taxon>Hyphomicrobiales</taxon>
        <taxon>Phyllobacteriaceae</taxon>
        <taxon>Aquibium</taxon>
    </lineage>
</organism>
<feature type="domain" description="ABC3 transporter permease C-terminal" evidence="7">
    <location>
        <begin position="669"/>
        <end position="788"/>
    </location>
</feature>
<dbReference type="GO" id="GO:0005886">
    <property type="term" value="C:plasma membrane"/>
    <property type="evidence" value="ECO:0007669"/>
    <property type="project" value="UniProtKB-SubCell"/>
</dbReference>
<dbReference type="InterPro" id="IPR038766">
    <property type="entry name" value="Membrane_comp_ABC_pdt"/>
</dbReference>
<gene>
    <name evidence="8" type="ORF">BSQ44_09750</name>
</gene>
<keyword evidence="9" id="KW-1185">Reference proteome</keyword>
<feature type="transmembrane region" description="Helical" evidence="6">
    <location>
        <begin position="396"/>
        <end position="422"/>
    </location>
</feature>
<feature type="domain" description="ABC3 transporter permease C-terminal" evidence="7">
    <location>
        <begin position="228"/>
        <end position="353"/>
    </location>
</feature>
<feature type="transmembrane region" description="Helical" evidence="6">
    <location>
        <begin position="761"/>
        <end position="781"/>
    </location>
</feature>
<dbReference type="Proteomes" id="UP000182840">
    <property type="component" value="Chromosome"/>
</dbReference>
<evidence type="ECO:0000259" key="7">
    <source>
        <dbReference type="Pfam" id="PF02687"/>
    </source>
</evidence>
<dbReference type="STRING" id="1670800.BSQ44_09750"/>
<feature type="transmembrane region" description="Helical" evidence="6">
    <location>
        <begin position="370"/>
        <end position="390"/>
    </location>
</feature>
<dbReference type="PANTHER" id="PTHR30287">
    <property type="entry name" value="MEMBRANE COMPONENT OF PREDICTED ABC SUPERFAMILY METABOLITE UPTAKE TRANSPORTER"/>
    <property type="match status" value="1"/>
</dbReference>
<dbReference type="KEGG" id="meso:BSQ44_09750"/>
<protein>
    <submittedName>
        <fullName evidence="8">ABC transporter permease</fullName>
    </submittedName>
</protein>
<proteinExistence type="predicted"/>
<evidence type="ECO:0000256" key="4">
    <source>
        <dbReference type="ARBA" id="ARBA00022989"/>
    </source>
</evidence>
<dbReference type="Pfam" id="PF02687">
    <property type="entry name" value="FtsX"/>
    <property type="match status" value="2"/>
</dbReference>
<evidence type="ECO:0000256" key="1">
    <source>
        <dbReference type="ARBA" id="ARBA00004651"/>
    </source>
</evidence>
<accession>A0A1L3SQF1</accession>
<keyword evidence="3 6" id="KW-0812">Transmembrane</keyword>
<feature type="transmembrane region" description="Helical" evidence="6">
    <location>
        <begin position="226"/>
        <end position="249"/>
    </location>
</feature>
<evidence type="ECO:0000256" key="2">
    <source>
        <dbReference type="ARBA" id="ARBA00022475"/>
    </source>
</evidence>
<evidence type="ECO:0000313" key="8">
    <source>
        <dbReference type="EMBL" id="APH71618.1"/>
    </source>
</evidence>